<evidence type="ECO:0000313" key="2">
    <source>
        <dbReference type="Proteomes" id="UP000799755"/>
    </source>
</evidence>
<keyword evidence="2" id="KW-1185">Reference proteome</keyword>
<evidence type="ECO:0000313" key="1">
    <source>
        <dbReference type="EMBL" id="KAF2475831.1"/>
    </source>
</evidence>
<reference evidence="1" key="1">
    <citation type="journal article" date="2020" name="Stud. Mycol.">
        <title>101 Dothideomycetes genomes: a test case for predicting lifestyles and emergence of pathogens.</title>
        <authorList>
            <person name="Haridas S."/>
            <person name="Albert R."/>
            <person name="Binder M."/>
            <person name="Bloem J."/>
            <person name="Labutti K."/>
            <person name="Salamov A."/>
            <person name="Andreopoulos B."/>
            <person name="Baker S."/>
            <person name="Barry K."/>
            <person name="Bills G."/>
            <person name="Bluhm B."/>
            <person name="Cannon C."/>
            <person name="Castanera R."/>
            <person name="Culley D."/>
            <person name="Daum C."/>
            <person name="Ezra D."/>
            <person name="Gonzalez J."/>
            <person name="Henrissat B."/>
            <person name="Kuo A."/>
            <person name="Liang C."/>
            <person name="Lipzen A."/>
            <person name="Lutzoni F."/>
            <person name="Magnuson J."/>
            <person name="Mondo S."/>
            <person name="Nolan M."/>
            <person name="Ohm R."/>
            <person name="Pangilinan J."/>
            <person name="Park H.-J."/>
            <person name="Ramirez L."/>
            <person name="Alfaro M."/>
            <person name="Sun H."/>
            <person name="Tritt A."/>
            <person name="Yoshinaga Y."/>
            <person name="Zwiers L.-H."/>
            <person name="Turgeon B."/>
            <person name="Goodwin S."/>
            <person name="Spatafora J."/>
            <person name="Crous P."/>
            <person name="Grigoriev I."/>
        </authorList>
    </citation>
    <scope>NUCLEOTIDE SEQUENCE</scope>
    <source>
        <strain evidence="1">ATCC 200398</strain>
    </source>
</reference>
<gene>
    <name evidence="1" type="ORF">BDR25DRAFT_331560</name>
</gene>
<protein>
    <submittedName>
        <fullName evidence="1">Uncharacterized protein</fullName>
    </submittedName>
</protein>
<proteinExistence type="predicted"/>
<dbReference type="EMBL" id="MU003495">
    <property type="protein sequence ID" value="KAF2475831.1"/>
    <property type="molecule type" value="Genomic_DNA"/>
</dbReference>
<comment type="caution">
    <text evidence="1">The sequence shown here is derived from an EMBL/GenBank/DDBJ whole genome shotgun (WGS) entry which is preliminary data.</text>
</comment>
<sequence length="263" mass="29959">MTADDGTQTNGIPAKCDPQASLLNMPKQEQKPWILEDELDKMAPRFAENTTSPIPFFHLLEQLKTTKRAGWQRFGLQHCESISDHMYRMSILSMLAPASLSSKLDLAKCTRMALIHDMAEAIVGDITPVDNVSKEEKSRREAETMDYICNRLLGKLNGGLNGREIRAIWQEYEDSETLESRFVHDIDKIELILQMVEYERTNKGAVDLGEFTWVATRIQCPEVKAWSDHVLWERLTLWEAFGKEPKWGGKDGLTKPKAKPAPL</sequence>
<name>A0ACB6R9H4_9PLEO</name>
<accession>A0ACB6R9H4</accession>
<organism evidence="1 2">
    <name type="scientific">Lindgomyces ingoldianus</name>
    <dbReference type="NCBI Taxonomy" id="673940"/>
    <lineage>
        <taxon>Eukaryota</taxon>
        <taxon>Fungi</taxon>
        <taxon>Dikarya</taxon>
        <taxon>Ascomycota</taxon>
        <taxon>Pezizomycotina</taxon>
        <taxon>Dothideomycetes</taxon>
        <taxon>Pleosporomycetidae</taxon>
        <taxon>Pleosporales</taxon>
        <taxon>Lindgomycetaceae</taxon>
        <taxon>Lindgomyces</taxon>
    </lineage>
</organism>
<dbReference type="Proteomes" id="UP000799755">
    <property type="component" value="Unassembled WGS sequence"/>
</dbReference>